<sequence>MEETNVADSAESYSLAYLARSNLVREAARADYDLRVLIGHAAVLDSTTDHLTTREQESRAYSGLAHDISNGSEKRSGYGQSINISTNDTKGYDGSLKRQIRDRLKLEKELDVEFVLRVPKPTTPEGLEYESYSTEKTVTQLKEKAEEEADPEKKAKLQAQADGLAAEIQKLVTKMRSPKYKEQVKKDKALDTFKRHQAVTAQAKDTLKQLEKIEKRGKC</sequence>
<keyword evidence="1" id="KW-0175">Coiled coil</keyword>
<accession>A0AAN4TE50</accession>
<dbReference type="AlphaFoldDB" id="A0AAN4TE50"/>
<evidence type="ECO:0000313" key="3">
    <source>
        <dbReference type="EMBL" id="GAQ11433.1"/>
    </source>
</evidence>
<organism evidence="3 4">
    <name type="scientific">Aspergillus lentulus</name>
    <dbReference type="NCBI Taxonomy" id="293939"/>
    <lineage>
        <taxon>Eukaryota</taxon>
        <taxon>Fungi</taxon>
        <taxon>Dikarya</taxon>
        <taxon>Ascomycota</taxon>
        <taxon>Pezizomycotina</taxon>
        <taxon>Eurotiomycetes</taxon>
        <taxon>Eurotiomycetidae</taxon>
        <taxon>Eurotiales</taxon>
        <taxon>Aspergillaceae</taxon>
        <taxon>Aspergillus</taxon>
        <taxon>Aspergillus subgen. Fumigati</taxon>
    </lineage>
</organism>
<evidence type="ECO:0000256" key="1">
    <source>
        <dbReference type="SAM" id="Coils"/>
    </source>
</evidence>
<feature type="region of interest" description="Disordered" evidence="2">
    <location>
        <begin position="49"/>
        <end position="81"/>
    </location>
</feature>
<protein>
    <submittedName>
        <fullName evidence="3">Uncharacterized protein</fullName>
    </submittedName>
</protein>
<evidence type="ECO:0000313" key="4">
    <source>
        <dbReference type="Proteomes" id="UP000051487"/>
    </source>
</evidence>
<comment type="caution">
    <text evidence="3">The sequence shown here is derived from an EMBL/GenBank/DDBJ whole genome shotgun (WGS) entry which is preliminary data.</text>
</comment>
<reference evidence="3 4" key="1">
    <citation type="submission" date="2015-11" db="EMBL/GenBank/DDBJ databases">
        <title>Aspergillus lentulus strain IFM 54703T.</title>
        <authorList>
            <person name="Kusuya Y."/>
            <person name="Sakai K."/>
            <person name="Kamei K."/>
            <person name="Takahashi H."/>
            <person name="Yaguchi T."/>
        </authorList>
    </citation>
    <scope>NUCLEOTIDE SEQUENCE [LARGE SCALE GENOMIC DNA]</scope>
    <source>
        <strain evidence="3 4">IFM 54703</strain>
    </source>
</reference>
<feature type="compositionally biased region" description="Basic and acidic residues" evidence="2">
    <location>
        <begin position="49"/>
        <end position="58"/>
    </location>
</feature>
<gene>
    <name evidence="3" type="ORF">ALT_8754</name>
</gene>
<name>A0AAN4TE50_ASPLE</name>
<dbReference type="Proteomes" id="UP000051487">
    <property type="component" value="Unassembled WGS sequence"/>
</dbReference>
<proteinExistence type="predicted"/>
<dbReference type="EMBL" id="BCLY01000016">
    <property type="protein sequence ID" value="GAQ11433.1"/>
    <property type="molecule type" value="Genomic_DNA"/>
</dbReference>
<evidence type="ECO:0000256" key="2">
    <source>
        <dbReference type="SAM" id="MobiDB-lite"/>
    </source>
</evidence>
<feature type="coiled-coil region" evidence="1">
    <location>
        <begin position="154"/>
        <end position="216"/>
    </location>
</feature>